<organism evidence="8 9">
    <name type="scientific">Aspergillus cavernicola</name>
    <dbReference type="NCBI Taxonomy" id="176166"/>
    <lineage>
        <taxon>Eukaryota</taxon>
        <taxon>Fungi</taxon>
        <taxon>Dikarya</taxon>
        <taxon>Ascomycota</taxon>
        <taxon>Pezizomycotina</taxon>
        <taxon>Eurotiomycetes</taxon>
        <taxon>Eurotiomycetidae</taxon>
        <taxon>Eurotiales</taxon>
        <taxon>Aspergillaceae</taxon>
        <taxon>Aspergillus</taxon>
        <taxon>Aspergillus subgen. Nidulantes</taxon>
    </lineage>
</organism>
<reference evidence="8 9" key="1">
    <citation type="submission" date="2024-07" db="EMBL/GenBank/DDBJ databases">
        <title>Section-level genome sequencing and comparative genomics of Aspergillus sections Usti and Cavernicolus.</title>
        <authorList>
            <consortium name="Lawrence Berkeley National Laboratory"/>
            <person name="Nybo J.L."/>
            <person name="Vesth T.C."/>
            <person name="Theobald S."/>
            <person name="Frisvad J.C."/>
            <person name="Larsen T.O."/>
            <person name="Kjaerboelling I."/>
            <person name="Rothschild-Mancinelli K."/>
            <person name="Lyhne E.K."/>
            <person name="Kogle M.E."/>
            <person name="Barry K."/>
            <person name="Clum A."/>
            <person name="Na H."/>
            <person name="Ledsgaard L."/>
            <person name="Lin J."/>
            <person name="Lipzen A."/>
            <person name="Kuo A."/>
            <person name="Riley R."/>
            <person name="Mondo S."/>
            <person name="LaButti K."/>
            <person name="Haridas S."/>
            <person name="Pangalinan J."/>
            <person name="Salamov A.A."/>
            <person name="Simmons B.A."/>
            <person name="Magnuson J.K."/>
            <person name="Chen J."/>
            <person name="Drula E."/>
            <person name="Henrissat B."/>
            <person name="Wiebenga A."/>
            <person name="Lubbers R.J."/>
            <person name="Gomes A.C."/>
            <person name="Makela M.R."/>
            <person name="Stajich J."/>
            <person name="Grigoriev I.V."/>
            <person name="Mortensen U.H."/>
            <person name="De vries R.P."/>
            <person name="Baker S.E."/>
            <person name="Andersen M.R."/>
        </authorList>
    </citation>
    <scope>NUCLEOTIDE SEQUENCE [LARGE SCALE GENOMIC DNA]</scope>
    <source>
        <strain evidence="8 9">CBS 600.67</strain>
    </source>
</reference>
<evidence type="ECO:0000259" key="7">
    <source>
        <dbReference type="Pfam" id="PF04116"/>
    </source>
</evidence>
<proteinExistence type="predicted"/>
<dbReference type="Proteomes" id="UP001610335">
    <property type="component" value="Unassembled WGS sequence"/>
</dbReference>
<name>A0ABR4HU69_9EURO</name>
<accession>A0ABR4HU69</accession>
<evidence type="ECO:0000256" key="1">
    <source>
        <dbReference type="ARBA" id="ARBA00004370"/>
    </source>
</evidence>
<keyword evidence="4 6" id="KW-0472">Membrane</keyword>
<dbReference type="EMBL" id="JBFXLS010000080">
    <property type="protein sequence ID" value="KAL2818966.1"/>
    <property type="molecule type" value="Genomic_DNA"/>
</dbReference>
<keyword evidence="9" id="KW-1185">Reference proteome</keyword>
<feature type="transmembrane region" description="Helical" evidence="6">
    <location>
        <begin position="103"/>
        <end position="126"/>
    </location>
</feature>
<dbReference type="InterPro" id="IPR050307">
    <property type="entry name" value="Sterol_Desaturase_Related"/>
</dbReference>
<dbReference type="PANTHER" id="PTHR11863">
    <property type="entry name" value="STEROL DESATURASE"/>
    <property type="match status" value="1"/>
</dbReference>
<feature type="transmembrane region" description="Helical" evidence="6">
    <location>
        <begin position="228"/>
        <end position="253"/>
    </location>
</feature>
<comment type="caution">
    <text evidence="8">The sequence shown here is derived from an EMBL/GenBank/DDBJ whole genome shotgun (WGS) entry which is preliminary data.</text>
</comment>
<evidence type="ECO:0000256" key="2">
    <source>
        <dbReference type="ARBA" id="ARBA00022692"/>
    </source>
</evidence>
<keyword evidence="3 6" id="KW-1133">Transmembrane helix</keyword>
<gene>
    <name evidence="8" type="ORF">BDW59DRAFT_174967</name>
</gene>
<evidence type="ECO:0000313" key="9">
    <source>
        <dbReference type="Proteomes" id="UP001610335"/>
    </source>
</evidence>
<sequence>MDFITIPFLSVFVLPTLSSYSTRINLIFFYMTWTTLVLAHTALRVELFGTLAARLVFYLVPSLLFFLFDIAAPSTAVVFKGQGEAGLPTGNKRGKPTSKEVKVAGWALINFALGIAAQTATETFLIKIPMLKPAVHVTMSVPMPWDITKHLLWGFFVREHTPSTATSCTLECPIFALISTAHRAWHHSLRAPFPLTAHYDHPLAYLIGVFIPMYIPVMFLRFHMITFLVYTVLVSIEETSVFSGYYVIPSFLLRGIARRMEHHLSFGGKTYFGRWGFLDLITGTGGYADDDERGARSAGDGWDGRGSPKGRKK</sequence>
<feature type="region of interest" description="Disordered" evidence="5">
    <location>
        <begin position="288"/>
        <end position="313"/>
    </location>
</feature>
<evidence type="ECO:0000256" key="6">
    <source>
        <dbReference type="SAM" id="Phobius"/>
    </source>
</evidence>
<keyword evidence="2 6" id="KW-0812">Transmembrane</keyword>
<dbReference type="InterPro" id="IPR006694">
    <property type="entry name" value="Fatty_acid_hydroxylase"/>
</dbReference>
<evidence type="ECO:0000256" key="5">
    <source>
        <dbReference type="SAM" id="MobiDB-lite"/>
    </source>
</evidence>
<feature type="transmembrane region" description="Helical" evidence="6">
    <location>
        <begin position="203"/>
        <end position="222"/>
    </location>
</feature>
<feature type="domain" description="Fatty acid hydroxylase" evidence="7">
    <location>
        <begin position="177"/>
        <end position="284"/>
    </location>
</feature>
<feature type="transmembrane region" description="Helical" evidence="6">
    <location>
        <begin position="24"/>
        <end position="43"/>
    </location>
</feature>
<feature type="transmembrane region" description="Helical" evidence="6">
    <location>
        <begin position="55"/>
        <end position="79"/>
    </location>
</feature>
<comment type="subcellular location">
    <subcellularLocation>
        <location evidence="1">Membrane</location>
    </subcellularLocation>
</comment>
<evidence type="ECO:0000256" key="4">
    <source>
        <dbReference type="ARBA" id="ARBA00023136"/>
    </source>
</evidence>
<protein>
    <recommendedName>
        <fullName evidence="7">Fatty acid hydroxylase domain-containing protein</fullName>
    </recommendedName>
</protein>
<evidence type="ECO:0000256" key="3">
    <source>
        <dbReference type="ARBA" id="ARBA00022989"/>
    </source>
</evidence>
<evidence type="ECO:0000313" key="8">
    <source>
        <dbReference type="EMBL" id="KAL2818966.1"/>
    </source>
</evidence>
<dbReference type="Pfam" id="PF04116">
    <property type="entry name" value="FA_hydroxylase"/>
    <property type="match status" value="1"/>
</dbReference>